<dbReference type="SUPFAM" id="SSF109854">
    <property type="entry name" value="DinB/YfiT-like putative metalloenzymes"/>
    <property type="match status" value="1"/>
</dbReference>
<dbReference type="RefSeq" id="WP_251838833.1">
    <property type="nucleotide sequence ID" value="NZ_JACSPO010000001.1"/>
</dbReference>
<evidence type="ECO:0000313" key="5">
    <source>
        <dbReference type="Proteomes" id="UP000661894"/>
    </source>
</evidence>
<dbReference type="InterPro" id="IPR034660">
    <property type="entry name" value="DinB/YfiT-like"/>
</dbReference>
<accession>A0ABR8Z0F3</accession>
<dbReference type="InterPro" id="IPR017517">
    <property type="entry name" value="Maleyloyr_isom"/>
</dbReference>
<reference evidence="4 5" key="1">
    <citation type="submission" date="2020-08" db="EMBL/GenBank/DDBJ databases">
        <title>A Genomic Blueprint of the Chicken Gut Microbiome.</title>
        <authorList>
            <person name="Gilroy R."/>
            <person name="Ravi A."/>
            <person name="Getino M."/>
            <person name="Pursley I."/>
            <person name="Horton D.L."/>
            <person name="Alikhan N.-F."/>
            <person name="Baker D."/>
            <person name="Gharbi K."/>
            <person name="Hall N."/>
            <person name="Watson M."/>
            <person name="Adriaenssens E.M."/>
            <person name="Foster-Nyarko E."/>
            <person name="Jarju S."/>
            <person name="Secka A."/>
            <person name="Antonio M."/>
            <person name="Oren A."/>
            <person name="Chaudhuri R."/>
            <person name="La Ragione R.M."/>
            <person name="Hildebrand F."/>
            <person name="Pallen M.J."/>
        </authorList>
    </citation>
    <scope>NUCLEOTIDE SEQUENCE [LARGE SCALE GENOMIC DNA]</scope>
    <source>
        <strain evidence="4 5">Sa1BUA1</strain>
    </source>
</reference>
<evidence type="ECO:0000259" key="3">
    <source>
        <dbReference type="Pfam" id="PF11716"/>
    </source>
</evidence>
<feature type="domain" description="Mycothiol-dependent maleylpyruvate isomerase metal-binding" evidence="3">
    <location>
        <begin position="15"/>
        <end position="151"/>
    </location>
</feature>
<feature type="compositionally biased region" description="Low complexity" evidence="1">
    <location>
        <begin position="195"/>
        <end position="207"/>
    </location>
</feature>
<evidence type="ECO:0000313" key="4">
    <source>
        <dbReference type="EMBL" id="MBD8061773.1"/>
    </source>
</evidence>
<dbReference type="InterPro" id="IPR024344">
    <property type="entry name" value="MDMPI_metal-binding"/>
</dbReference>
<comment type="caution">
    <text evidence="4">The sequence shown here is derived from an EMBL/GenBank/DDBJ whole genome shotgun (WGS) entry which is preliminary data.</text>
</comment>
<keyword evidence="4" id="KW-0413">Isomerase</keyword>
<dbReference type="Pfam" id="PF07398">
    <property type="entry name" value="MDMPI_C"/>
    <property type="match status" value="1"/>
</dbReference>
<dbReference type="InterPro" id="IPR036527">
    <property type="entry name" value="SCP2_sterol-bd_dom_sf"/>
</dbReference>
<protein>
    <submittedName>
        <fullName evidence="4">Maleylpyruvate isomerase family mycothiol-dependent enzyme</fullName>
    </submittedName>
</protein>
<feature type="domain" description="MDMPI C-terminal" evidence="2">
    <location>
        <begin position="158"/>
        <end position="235"/>
    </location>
</feature>
<dbReference type="Gene3D" id="1.20.120.450">
    <property type="entry name" value="dinb family like domain"/>
    <property type="match status" value="1"/>
</dbReference>
<sequence length="237" mass="25881">MTADGLLEADHEWVRSGSDYFARRLAELTEEDVAGDSLLPGWTRGAVAAHVVSNAAALRRLCHWARTGEETPMYASEEARDAEIARGAALPLGELRRLWTESRDALDGDWRDLPAEAWEAEVRTRHGRRLPARETVWMRAREVWIHGVDLAAGGSYRDFPPAVVDRLTADVLEGWRAQGEAVDLVLHPTDRDRPTSVGSSGPTVSGSAADLAQWLTGRGGGGLESSTGELPALPRWL</sequence>
<evidence type="ECO:0000259" key="2">
    <source>
        <dbReference type="Pfam" id="PF07398"/>
    </source>
</evidence>
<dbReference type="Proteomes" id="UP000661894">
    <property type="component" value="Unassembled WGS sequence"/>
</dbReference>
<feature type="region of interest" description="Disordered" evidence="1">
    <location>
        <begin position="188"/>
        <end position="207"/>
    </location>
</feature>
<proteinExistence type="predicted"/>
<dbReference type="SUPFAM" id="SSF55718">
    <property type="entry name" value="SCP-like"/>
    <property type="match status" value="1"/>
</dbReference>
<dbReference type="GO" id="GO:0016853">
    <property type="term" value="F:isomerase activity"/>
    <property type="evidence" value="ECO:0007669"/>
    <property type="project" value="UniProtKB-KW"/>
</dbReference>
<evidence type="ECO:0000256" key="1">
    <source>
        <dbReference type="SAM" id="MobiDB-lite"/>
    </source>
</evidence>
<dbReference type="InterPro" id="IPR010872">
    <property type="entry name" value="MDMPI_C-term_domain"/>
</dbReference>
<keyword evidence="5" id="KW-1185">Reference proteome</keyword>
<dbReference type="NCBIfam" id="TIGR03083">
    <property type="entry name" value="maleylpyruvate isomerase family mycothiol-dependent enzyme"/>
    <property type="match status" value="1"/>
</dbReference>
<dbReference type="Pfam" id="PF11716">
    <property type="entry name" value="MDMPI_N"/>
    <property type="match status" value="1"/>
</dbReference>
<dbReference type="Gene3D" id="3.30.1050.20">
    <property type="match status" value="1"/>
</dbReference>
<organism evidence="4 5">
    <name type="scientific">Oceanitalea stevensii</name>
    <dbReference type="NCBI Taxonomy" id="2763072"/>
    <lineage>
        <taxon>Bacteria</taxon>
        <taxon>Bacillati</taxon>
        <taxon>Actinomycetota</taxon>
        <taxon>Actinomycetes</taxon>
        <taxon>Micrococcales</taxon>
        <taxon>Bogoriellaceae</taxon>
        <taxon>Georgenia</taxon>
    </lineage>
</organism>
<gene>
    <name evidence="4" type="ORF">H9624_05485</name>
</gene>
<name>A0ABR8Z0F3_9MICO</name>
<feature type="region of interest" description="Disordered" evidence="1">
    <location>
        <begin position="216"/>
        <end position="237"/>
    </location>
</feature>
<dbReference type="EMBL" id="JACSPO010000001">
    <property type="protein sequence ID" value="MBD8061773.1"/>
    <property type="molecule type" value="Genomic_DNA"/>
</dbReference>